<protein>
    <submittedName>
        <fullName evidence="1">Uncharacterized protein</fullName>
    </submittedName>
</protein>
<dbReference type="STRING" id="1890683.A0A427YFF6"/>
<gene>
    <name evidence="1" type="ORF">EHS25_001901</name>
</gene>
<name>A0A427YFF6_9TREE</name>
<comment type="caution">
    <text evidence="1">The sequence shown here is derived from an EMBL/GenBank/DDBJ whole genome shotgun (WGS) entry which is preliminary data.</text>
</comment>
<proteinExistence type="predicted"/>
<dbReference type="AlphaFoldDB" id="A0A427YFF6"/>
<keyword evidence="2" id="KW-1185">Reference proteome</keyword>
<organism evidence="1 2">
    <name type="scientific">Saitozyma podzolica</name>
    <dbReference type="NCBI Taxonomy" id="1890683"/>
    <lineage>
        <taxon>Eukaryota</taxon>
        <taxon>Fungi</taxon>
        <taxon>Dikarya</taxon>
        <taxon>Basidiomycota</taxon>
        <taxon>Agaricomycotina</taxon>
        <taxon>Tremellomycetes</taxon>
        <taxon>Tremellales</taxon>
        <taxon>Trimorphomycetaceae</taxon>
        <taxon>Saitozyma</taxon>
    </lineage>
</organism>
<reference evidence="1 2" key="1">
    <citation type="submission" date="2018-11" db="EMBL/GenBank/DDBJ databases">
        <title>Genome sequence of Saitozyma podzolica DSM 27192.</title>
        <authorList>
            <person name="Aliyu H."/>
            <person name="Gorte O."/>
            <person name="Ochsenreither K."/>
        </authorList>
    </citation>
    <scope>NUCLEOTIDE SEQUENCE [LARGE SCALE GENOMIC DNA]</scope>
    <source>
        <strain evidence="1 2">DSM 27192</strain>
    </source>
</reference>
<sequence>MYIEDFFKRGKLTAEERRDLRDVVSCPYLPTKARYLADLQEAGFGDIQFDDVSALWAAFTAERAAAYKAAAAPIASLDTFYSTVASLFAAGRLGEEECTKTWLDD</sequence>
<dbReference type="EMBL" id="RSCD01000012">
    <property type="protein sequence ID" value="RSH89915.1"/>
    <property type="molecule type" value="Genomic_DNA"/>
</dbReference>
<evidence type="ECO:0000313" key="1">
    <source>
        <dbReference type="EMBL" id="RSH89915.1"/>
    </source>
</evidence>
<evidence type="ECO:0000313" key="2">
    <source>
        <dbReference type="Proteomes" id="UP000279259"/>
    </source>
</evidence>
<dbReference type="Proteomes" id="UP000279259">
    <property type="component" value="Unassembled WGS sequence"/>
</dbReference>
<dbReference type="OrthoDB" id="506498at2759"/>
<accession>A0A427YFF6</accession>